<dbReference type="AlphaFoldDB" id="A0A0R0CLU3"/>
<dbReference type="InterPro" id="IPR007433">
    <property type="entry name" value="DUF481"/>
</dbReference>
<dbReference type="PATRIC" id="fig|344882.3.peg.2118"/>
<protein>
    <recommendedName>
        <fullName evidence="3">DUF481 domain-containing protein</fullName>
    </recommendedName>
</protein>
<evidence type="ECO:0008006" key="3">
    <source>
        <dbReference type="Google" id="ProtNLM"/>
    </source>
</evidence>
<dbReference type="Pfam" id="PF04338">
    <property type="entry name" value="DUF481"/>
    <property type="match status" value="1"/>
</dbReference>
<evidence type="ECO:0000313" key="2">
    <source>
        <dbReference type="Proteomes" id="UP000052052"/>
    </source>
</evidence>
<accession>A0A0R0CLU3</accession>
<sequence length="339" mass="37708">MLGWLLAGNALAAPKTDVVVMRNGDRITGEIKGIERGILTFKTDSMGTLSIEWDEVAQIKTDQYLEIEESNGARRYGRLPELTEPGVLTLHPNAGGQGKDTVVRIDQRDAVHVVPLSEGNFFDRIDGHISAGLDAASANDSRQYTLSADATYRDPIRQWTATYDGAWDKSTGNPSQARNAATLEQRRFLGEDWFWSMGGSLATNDELDLHLRTLFGGGFGRYFLRDSQRELSGLFGVVVTREDYVGTPASSNTEGLLQGNYAFFRTSHPELDVSLALTLYPSFTVSGRWRSEASLKARYEIIKDLYYELSYINSRDNKPQTEGASESDWSIISSLGYKF</sequence>
<keyword evidence="2" id="KW-1185">Reference proteome</keyword>
<dbReference type="STRING" id="344882.ABB29_03920"/>
<gene>
    <name evidence="1" type="ORF">ABB29_03920</name>
</gene>
<name>A0A0R0CLU3_9GAMM</name>
<proteinExistence type="predicted"/>
<dbReference type="Proteomes" id="UP000052052">
    <property type="component" value="Unassembled WGS sequence"/>
</dbReference>
<comment type="caution">
    <text evidence="1">The sequence shown here is derived from an EMBL/GenBank/DDBJ whole genome shotgun (WGS) entry which is preliminary data.</text>
</comment>
<dbReference type="EMBL" id="LDJL01000004">
    <property type="protein sequence ID" value="KRG70989.1"/>
    <property type="molecule type" value="Genomic_DNA"/>
</dbReference>
<reference evidence="1 2" key="1">
    <citation type="submission" date="2015-05" db="EMBL/GenBank/DDBJ databases">
        <title>Genome sequencing and analysis of members of genus Stenotrophomonas.</title>
        <authorList>
            <person name="Patil P.P."/>
            <person name="Midha S."/>
            <person name="Patil P.B."/>
        </authorList>
    </citation>
    <scope>NUCLEOTIDE SEQUENCE [LARGE SCALE GENOMIC DNA]</scope>
    <source>
        <strain evidence="1 2">DSM 21858</strain>
    </source>
</reference>
<organism evidence="1 2">
    <name type="scientific">Pseudoxanthomonas dokdonensis</name>
    <dbReference type="NCBI Taxonomy" id="344882"/>
    <lineage>
        <taxon>Bacteria</taxon>
        <taxon>Pseudomonadati</taxon>
        <taxon>Pseudomonadota</taxon>
        <taxon>Gammaproteobacteria</taxon>
        <taxon>Lysobacterales</taxon>
        <taxon>Lysobacteraceae</taxon>
        <taxon>Pseudoxanthomonas</taxon>
    </lineage>
</organism>
<evidence type="ECO:0000313" key="1">
    <source>
        <dbReference type="EMBL" id="KRG70989.1"/>
    </source>
</evidence>